<dbReference type="CDD" id="cd21631">
    <property type="entry name" value="RHH_CopG_NikR-like"/>
    <property type="match status" value="1"/>
</dbReference>
<sequence>MLVIYILIIYNIEAYKNKGDNMKRISIFIREDQKKELDKLATSSGTSCSELIRESIDTRLFTNKKIASKSEILKETNGFLKNRFRKDIKSTEIIEDLRSDWEKRYDRH</sequence>
<dbReference type="InterPro" id="IPR010985">
    <property type="entry name" value="Ribbon_hlx_hlx"/>
</dbReference>
<protein>
    <recommendedName>
        <fullName evidence="1">Ribbon-helix-helix protein CopG domain-containing protein</fullName>
    </recommendedName>
</protein>
<dbReference type="EMBL" id="BARW01000487">
    <property type="protein sequence ID" value="GAI65221.1"/>
    <property type="molecule type" value="Genomic_DNA"/>
</dbReference>
<dbReference type="Pfam" id="PF01402">
    <property type="entry name" value="RHH_1"/>
    <property type="match status" value="1"/>
</dbReference>
<organism evidence="2">
    <name type="scientific">marine sediment metagenome</name>
    <dbReference type="NCBI Taxonomy" id="412755"/>
    <lineage>
        <taxon>unclassified sequences</taxon>
        <taxon>metagenomes</taxon>
        <taxon>ecological metagenomes</taxon>
    </lineage>
</organism>
<name>X1RDZ7_9ZZZZ</name>
<feature type="non-terminal residue" evidence="2">
    <location>
        <position position="108"/>
    </location>
</feature>
<evidence type="ECO:0000259" key="1">
    <source>
        <dbReference type="Pfam" id="PF01402"/>
    </source>
</evidence>
<dbReference type="InterPro" id="IPR002145">
    <property type="entry name" value="CopG"/>
</dbReference>
<dbReference type="SUPFAM" id="SSF47598">
    <property type="entry name" value="Ribbon-helix-helix"/>
    <property type="match status" value="1"/>
</dbReference>
<dbReference type="Gene3D" id="1.10.1220.10">
    <property type="entry name" value="Met repressor-like"/>
    <property type="match status" value="1"/>
</dbReference>
<evidence type="ECO:0000313" key="2">
    <source>
        <dbReference type="EMBL" id="GAI65221.1"/>
    </source>
</evidence>
<gene>
    <name evidence="2" type="ORF">S12H4_02118</name>
</gene>
<accession>X1RDZ7</accession>
<dbReference type="InterPro" id="IPR013321">
    <property type="entry name" value="Arc_rbn_hlx_hlx"/>
</dbReference>
<dbReference type="GO" id="GO:0006355">
    <property type="term" value="P:regulation of DNA-templated transcription"/>
    <property type="evidence" value="ECO:0007669"/>
    <property type="project" value="InterPro"/>
</dbReference>
<reference evidence="2" key="1">
    <citation type="journal article" date="2014" name="Front. Microbiol.">
        <title>High frequency of phylogenetically diverse reductive dehalogenase-homologous genes in deep subseafloor sedimentary metagenomes.</title>
        <authorList>
            <person name="Kawai M."/>
            <person name="Futagami T."/>
            <person name="Toyoda A."/>
            <person name="Takaki Y."/>
            <person name="Nishi S."/>
            <person name="Hori S."/>
            <person name="Arai W."/>
            <person name="Tsubouchi T."/>
            <person name="Morono Y."/>
            <person name="Uchiyama I."/>
            <person name="Ito T."/>
            <person name="Fujiyama A."/>
            <person name="Inagaki F."/>
            <person name="Takami H."/>
        </authorList>
    </citation>
    <scope>NUCLEOTIDE SEQUENCE</scope>
    <source>
        <strain evidence="2">Expedition CK06-06</strain>
    </source>
</reference>
<proteinExistence type="predicted"/>
<comment type="caution">
    <text evidence="2">The sequence shown here is derived from an EMBL/GenBank/DDBJ whole genome shotgun (WGS) entry which is preliminary data.</text>
</comment>
<feature type="domain" description="Ribbon-helix-helix protein CopG" evidence="1">
    <location>
        <begin position="23"/>
        <end position="59"/>
    </location>
</feature>
<dbReference type="AlphaFoldDB" id="X1RDZ7"/>